<dbReference type="SUPFAM" id="SSF48403">
    <property type="entry name" value="Ankyrin repeat"/>
    <property type="match status" value="1"/>
</dbReference>
<dbReference type="InterPro" id="IPR054471">
    <property type="entry name" value="GPIID_WHD"/>
</dbReference>
<dbReference type="Gene3D" id="1.25.40.20">
    <property type="entry name" value="Ankyrin repeat-containing domain"/>
    <property type="match status" value="2"/>
</dbReference>
<dbReference type="InterPro" id="IPR002110">
    <property type="entry name" value="Ankyrin_rpt"/>
</dbReference>
<dbReference type="SMART" id="SM00248">
    <property type="entry name" value="ANK"/>
    <property type="match status" value="6"/>
</dbReference>
<protein>
    <submittedName>
        <fullName evidence="4">Pfs, NACHT and ankyrin domain protein</fullName>
    </submittedName>
</protein>
<dbReference type="PANTHER" id="PTHR46082">
    <property type="entry name" value="ATP/GTP-BINDING PROTEIN-RELATED"/>
    <property type="match status" value="1"/>
</dbReference>
<dbReference type="GO" id="GO:0003824">
    <property type="term" value="F:catalytic activity"/>
    <property type="evidence" value="ECO:0007669"/>
    <property type="project" value="InterPro"/>
</dbReference>
<dbReference type="InterPro" id="IPR035994">
    <property type="entry name" value="Nucleoside_phosphorylase_sf"/>
</dbReference>
<dbReference type="EMBL" id="JAUIRO010000005">
    <property type="protein sequence ID" value="KAK0712676.1"/>
    <property type="molecule type" value="Genomic_DNA"/>
</dbReference>
<feature type="domain" description="NACHT" evidence="3">
    <location>
        <begin position="444"/>
        <end position="585"/>
    </location>
</feature>
<dbReference type="PANTHER" id="PTHR46082:SF11">
    <property type="entry name" value="AAA+ ATPASE DOMAIN-CONTAINING PROTEIN-RELATED"/>
    <property type="match status" value="1"/>
</dbReference>
<dbReference type="SUPFAM" id="SSF52540">
    <property type="entry name" value="P-loop containing nucleoside triphosphate hydrolases"/>
    <property type="match status" value="1"/>
</dbReference>
<dbReference type="PROSITE" id="PS50297">
    <property type="entry name" value="ANK_REP_REGION"/>
    <property type="match status" value="3"/>
</dbReference>
<dbReference type="PROSITE" id="PS50837">
    <property type="entry name" value="NACHT"/>
    <property type="match status" value="1"/>
</dbReference>
<feature type="repeat" description="ANK" evidence="2">
    <location>
        <begin position="894"/>
        <end position="926"/>
    </location>
</feature>
<evidence type="ECO:0000313" key="5">
    <source>
        <dbReference type="Proteomes" id="UP001172101"/>
    </source>
</evidence>
<dbReference type="InterPro" id="IPR027417">
    <property type="entry name" value="P-loop_NTPase"/>
</dbReference>
<dbReference type="RefSeq" id="XP_060293999.1">
    <property type="nucleotide sequence ID" value="XM_060447321.1"/>
</dbReference>
<keyword evidence="1" id="KW-0677">Repeat</keyword>
<dbReference type="Pfam" id="PF22939">
    <property type="entry name" value="WHD_GPIID"/>
    <property type="match status" value="1"/>
</dbReference>
<dbReference type="AlphaFoldDB" id="A0AA40ABB0"/>
<dbReference type="GeneID" id="85330591"/>
<proteinExistence type="predicted"/>
<name>A0AA40ABB0_9PEZI</name>
<dbReference type="Gene3D" id="3.40.50.300">
    <property type="entry name" value="P-loop containing nucleotide triphosphate hydrolases"/>
    <property type="match status" value="1"/>
</dbReference>
<evidence type="ECO:0000259" key="3">
    <source>
        <dbReference type="PROSITE" id="PS50837"/>
    </source>
</evidence>
<dbReference type="InterPro" id="IPR007111">
    <property type="entry name" value="NACHT_NTPase"/>
</dbReference>
<reference evidence="4" key="1">
    <citation type="submission" date="2023-06" db="EMBL/GenBank/DDBJ databases">
        <title>Genome-scale phylogeny and comparative genomics of the fungal order Sordariales.</title>
        <authorList>
            <consortium name="Lawrence Berkeley National Laboratory"/>
            <person name="Hensen N."/>
            <person name="Bonometti L."/>
            <person name="Westerberg I."/>
            <person name="Brannstrom I.O."/>
            <person name="Guillou S."/>
            <person name="Cros-Aarteil S."/>
            <person name="Calhoun S."/>
            <person name="Haridas S."/>
            <person name="Kuo A."/>
            <person name="Mondo S."/>
            <person name="Pangilinan J."/>
            <person name="Riley R."/>
            <person name="LaButti K."/>
            <person name="Andreopoulos B."/>
            <person name="Lipzen A."/>
            <person name="Chen C."/>
            <person name="Yanf M."/>
            <person name="Daum C."/>
            <person name="Ng V."/>
            <person name="Clum A."/>
            <person name="Steindorff A."/>
            <person name="Ohm R."/>
            <person name="Martin F."/>
            <person name="Silar P."/>
            <person name="Natvig D."/>
            <person name="Lalanne C."/>
            <person name="Gautier V."/>
            <person name="Ament-velasquez S.L."/>
            <person name="Kruys A."/>
            <person name="Hutchinson M.I."/>
            <person name="Powell A.J."/>
            <person name="Barry K."/>
            <person name="Miller A.N."/>
            <person name="Grigoriev I.V."/>
            <person name="Debuchy R."/>
            <person name="Gladieux P."/>
            <person name="Thoren M.H."/>
            <person name="Johannesson H."/>
        </authorList>
    </citation>
    <scope>NUCLEOTIDE SEQUENCE</scope>
    <source>
        <strain evidence="4">SMH2392-1A</strain>
    </source>
</reference>
<keyword evidence="5" id="KW-1185">Reference proteome</keyword>
<accession>A0AA40ABB0</accession>
<dbReference type="PROSITE" id="PS50088">
    <property type="entry name" value="ANK_REPEAT"/>
    <property type="match status" value="5"/>
</dbReference>
<dbReference type="InterPro" id="IPR036770">
    <property type="entry name" value="Ankyrin_rpt-contain_sf"/>
</dbReference>
<feature type="repeat" description="ANK" evidence="2">
    <location>
        <begin position="985"/>
        <end position="1014"/>
    </location>
</feature>
<feature type="repeat" description="ANK" evidence="2">
    <location>
        <begin position="1015"/>
        <end position="1047"/>
    </location>
</feature>
<dbReference type="Pfam" id="PF12796">
    <property type="entry name" value="Ank_2"/>
    <property type="match status" value="2"/>
</dbReference>
<dbReference type="Proteomes" id="UP001172101">
    <property type="component" value="Unassembled WGS sequence"/>
</dbReference>
<dbReference type="GO" id="GO:0009116">
    <property type="term" value="P:nucleoside metabolic process"/>
    <property type="evidence" value="ECO:0007669"/>
    <property type="project" value="InterPro"/>
</dbReference>
<feature type="repeat" description="ANK" evidence="2">
    <location>
        <begin position="861"/>
        <end position="893"/>
    </location>
</feature>
<keyword evidence="2" id="KW-0040">ANK repeat</keyword>
<sequence length="1092" mass="121344">MTTVIRREENEWLRVIEEAYVACELNPTLRMKQSLWRARISTPSGWIAALPVERAAATALLDERHDEPHDFSQHPSDTNSYTWGRMGKHSVVIASLAAGVYGATSTAITVSSLLSSLPQIRIGLLVGIGGGIARPNEGTDIRLGDVVVSQPHGVTGGVVQYDLAKAKPNSTHERKDSLNMPLQVLLDAATALRADYYIVGSKVSGLLEEMWKANPRMAKPTRSAPGFVHQGFDNDRLFDTSCHHAGGRNCGSCDPNGEVHRDARDSADPEVHFGIIASGNTLVKDAATRDQIVEYIGGDCLCVEMEAARLMNHFPCLVVQGICDYADSHKNDRWQCYAYATAAAFGKELLSYVPVKKLQETQRAAKLLQSIKTKVQDIHSMMNHTKAGVDSLKLDSHLDKLKKWLSPPDPSTNLNTAKEKRHKGTGDWFINSNAFLEWKSGPRRHLWLHGLAGCGKTVITSTILDHLHLQDTQTDSCVCLNFFFDFRDKDKQRLDNLLRSPTFQLYSRCIDSQKELDSLFTSHEDGQEQPTTESLSKTIHLMMQRPEKLQIILDALDECTTRSELLKWMESSSELTSVHLIATSRREDELESGLSGWIDKENVISMDRDLVNEDIRSYTKVRLQVSKEFQKRWDSRPNVLEEIESVIGKKSSGMFRWAACQLDDLEKCSSYRANIPDEHREETIQLLQFLAYSERPLTIEEAVDAMAVDLENDHQFDAKDRLPCPMEITRFGSSLVSLFERESNIELELAHFSVKEYLTTKALPEPFQYEMSEGIARRRITKICLAHLSCLNNRQSVAEITTLFPQARYSAKYWMDHAKQAKTWNDVRKSIMDFFKNDTAYTTWGYLFNPDKDWDKHPIPNTIRPLYLASLKGLNTAVQMLLKKGADVNAQGGKYGNALHAASAGGYDKIAWILLEKGADVNAQGGGYGNALQATSIGGYDKVVQMLLEKGADVNAQGGGGYDKIVQILFEKGADMNAQGGGYGNALQAASTRGYDKVVQILLEKGANMNTQGGKYGNALQAASTRGYDKIVQILLEKGADVNTQGGWYGNALQAASTGGHDMVVQIMLETGADMNIQDSWYGNALHAASDV</sequence>
<evidence type="ECO:0000313" key="4">
    <source>
        <dbReference type="EMBL" id="KAK0712676.1"/>
    </source>
</evidence>
<evidence type="ECO:0000256" key="2">
    <source>
        <dbReference type="PROSITE-ProRule" id="PRU00023"/>
    </source>
</evidence>
<dbReference type="InterPro" id="IPR056884">
    <property type="entry name" value="NPHP3-like_N"/>
</dbReference>
<dbReference type="Pfam" id="PF24883">
    <property type="entry name" value="NPHP3_N"/>
    <property type="match status" value="1"/>
</dbReference>
<dbReference type="SUPFAM" id="SSF53167">
    <property type="entry name" value="Purine and uridine phosphorylases"/>
    <property type="match status" value="1"/>
</dbReference>
<gene>
    <name evidence="4" type="ORF">B0T26DRAFT_813045</name>
</gene>
<dbReference type="InterPro" id="IPR053137">
    <property type="entry name" value="NLR-like"/>
</dbReference>
<dbReference type="Gene3D" id="3.40.50.1580">
    <property type="entry name" value="Nucleoside phosphorylase domain"/>
    <property type="match status" value="1"/>
</dbReference>
<evidence type="ECO:0000256" key="1">
    <source>
        <dbReference type="ARBA" id="ARBA00022737"/>
    </source>
</evidence>
<comment type="caution">
    <text evidence="4">The sequence shown here is derived from an EMBL/GenBank/DDBJ whole genome shotgun (WGS) entry which is preliminary data.</text>
</comment>
<feature type="repeat" description="ANK" evidence="2">
    <location>
        <begin position="1051"/>
        <end position="1080"/>
    </location>
</feature>
<organism evidence="4 5">
    <name type="scientific">Lasiosphaeria miniovina</name>
    <dbReference type="NCBI Taxonomy" id="1954250"/>
    <lineage>
        <taxon>Eukaryota</taxon>
        <taxon>Fungi</taxon>
        <taxon>Dikarya</taxon>
        <taxon>Ascomycota</taxon>
        <taxon>Pezizomycotina</taxon>
        <taxon>Sordariomycetes</taxon>
        <taxon>Sordariomycetidae</taxon>
        <taxon>Sordariales</taxon>
        <taxon>Lasiosphaeriaceae</taxon>
        <taxon>Lasiosphaeria</taxon>
    </lineage>
</organism>